<proteinExistence type="predicted"/>
<dbReference type="Proteomes" id="UP000831817">
    <property type="component" value="Chromosome"/>
</dbReference>
<gene>
    <name evidence="3" type="ORF">MTTB_03360</name>
</gene>
<organism evidence="3 4">
    <name type="scientific">Methanothermobacter tenebrarum</name>
    <dbReference type="NCBI Taxonomy" id="680118"/>
    <lineage>
        <taxon>Archaea</taxon>
        <taxon>Methanobacteriati</taxon>
        <taxon>Methanobacteriota</taxon>
        <taxon>Methanomada group</taxon>
        <taxon>Methanobacteria</taxon>
        <taxon>Methanobacteriales</taxon>
        <taxon>Methanobacteriaceae</taxon>
        <taxon>Methanothermobacter</taxon>
    </lineage>
</organism>
<dbReference type="PANTHER" id="PTHR33490">
    <property type="entry name" value="BLR5614 PROTEIN-RELATED"/>
    <property type="match status" value="1"/>
</dbReference>
<dbReference type="SUPFAM" id="SSF54001">
    <property type="entry name" value="Cysteine proteinases"/>
    <property type="match status" value="1"/>
</dbReference>
<accession>A0ABM7YCD9</accession>
<dbReference type="RefSeq" id="WP_248564814.1">
    <property type="nucleotide sequence ID" value="NZ_AP025698.1"/>
</dbReference>
<dbReference type="Gene3D" id="3.10.620.30">
    <property type="match status" value="1"/>
</dbReference>
<reference evidence="3 4" key="1">
    <citation type="submission" date="2022-04" db="EMBL/GenBank/DDBJ databases">
        <title>Complete genome of Methanothermobacter tenebrarum strain RMAS.</title>
        <authorList>
            <person name="Nakamura K."/>
            <person name="Oshima K."/>
            <person name="Hattori M."/>
            <person name="Kamagata Y."/>
            <person name="Takamizawa K."/>
        </authorList>
    </citation>
    <scope>NUCLEOTIDE SEQUENCE [LARGE SCALE GENOMIC DNA]</scope>
    <source>
        <strain evidence="3 4">RMAS</strain>
    </source>
</reference>
<feature type="domain" description="Transglutaminase-like" evidence="2">
    <location>
        <begin position="470"/>
        <end position="530"/>
    </location>
</feature>
<evidence type="ECO:0000256" key="1">
    <source>
        <dbReference type="SAM" id="MobiDB-lite"/>
    </source>
</evidence>
<name>A0ABM7YCD9_9EURY</name>
<evidence type="ECO:0000313" key="3">
    <source>
        <dbReference type="EMBL" id="BDH78957.1"/>
    </source>
</evidence>
<protein>
    <recommendedName>
        <fullName evidence="2">Transglutaminase-like domain-containing protein</fullName>
    </recommendedName>
</protein>
<feature type="region of interest" description="Disordered" evidence="1">
    <location>
        <begin position="35"/>
        <end position="87"/>
    </location>
</feature>
<sequence>MLFACILLLNIGFVHAEENVTQNMPLTIQEYYQTSGSAEESPNMPEIRDQVTDDNTTNDNPSAPKIETDNKNEGSNELQAAAGSPTLNNKEIEDAAVRLDNFIKTNNRLPVYVTVAGEQVSPAEFLQLLTAYLTGKNLELKYVGLPVKSTGTNLKGSITKGDYIRLAGRVYNFIELNSRAPNFATFNNQMIKFESLVWLFARIISFKKANQRLPNYVNLENLNNIKSLPLSDNPTNSSANSTTGQIGEGGEDSSGTGGNSSISISGVLSAAKNLKSFIESNKRLPAYVTVSNQNLTVAQFFELMLKVIVQLNSGQTSPLTPRTVTEAPNPSGSATGQITKSEYIQVINKVLDFIKAYGRAPNYATANIGSISYPNMVYATSRILAFYSDNQRLPNYVTITDFSGQNSGLSQYLAATANCQVNDPSIQALAARLTAGLTSAWDKAKAVFNWVRDNISYSFYYNTRYGAVGTLKYRTGNCCDQAHLVVALARAAGLPARYVHGICTFSSGTYGHVWAQIYINGVWYNADPTSTRNSLGVINNWNTATATIRGVYASLPF</sequence>
<keyword evidence="4" id="KW-1185">Reference proteome</keyword>
<dbReference type="InterPro" id="IPR002931">
    <property type="entry name" value="Transglutaminase-like"/>
</dbReference>
<dbReference type="EMBL" id="AP025698">
    <property type="protein sequence ID" value="BDH78957.1"/>
    <property type="molecule type" value="Genomic_DNA"/>
</dbReference>
<dbReference type="InterPro" id="IPR038765">
    <property type="entry name" value="Papain-like_cys_pep_sf"/>
</dbReference>
<evidence type="ECO:0000313" key="4">
    <source>
        <dbReference type="Proteomes" id="UP000831817"/>
    </source>
</evidence>
<dbReference type="SMART" id="SM00460">
    <property type="entry name" value="TGc"/>
    <property type="match status" value="1"/>
</dbReference>
<dbReference type="Pfam" id="PF01841">
    <property type="entry name" value="Transglut_core"/>
    <property type="match status" value="1"/>
</dbReference>
<feature type="region of interest" description="Disordered" evidence="1">
    <location>
        <begin position="230"/>
        <end position="258"/>
    </location>
</feature>
<dbReference type="PANTHER" id="PTHR33490:SF3">
    <property type="entry name" value="CONSERVED INTEGRAL MEMBRANE PROTEIN"/>
    <property type="match status" value="1"/>
</dbReference>
<evidence type="ECO:0000259" key="2">
    <source>
        <dbReference type="SMART" id="SM00460"/>
    </source>
</evidence>
<dbReference type="InterPro" id="IPR018975">
    <property type="entry name" value="Pseudomurein-binding_repeat"/>
</dbReference>
<dbReference type="GeneID" id="71964843"/>
<dbReference type="Pfam" id="PF09373">
    <property type="entry name" value="PMBR"/>
    <property type="match status" value="4"/>
</dbReference>
<feature type="compositionally biased region" description="Polar residues" evidence="1">
    <location>
        <begin position="230"/>
        <end position="245"/>
    </location>
</feature>